<accession>A0A1R2BX51</accession>
<dbReference type="Pfam" id="PF11952">
    <property type="entry name" value="XTBD"/>
    <property type="match status" value="1"/>
</dbReference>
<evidence type="ECO:0000259" key="1">
    <source>
        <dbReference type="PROSITE" id="PS51827"/>
    </source>
</evidence>
<comment type="caution">
    <text evidence="2">The sequence shown here is derived from an EMBL/GenBank/DDBJ whole genome shotgun (WGS) entry which is preliminary data.</text>
</comment>
<dbReference type="Proteomes" id="UP000187209">
    <property type="component" value="Unassembled WGS sequence"/>
</dbReference>
<proteinExistence type="predicted"/>
<protein>
    <recommendedName>
        <fullName evidence="1">XRN2-binding (XTBD) domain-containing protein</fullName>
    </recommendedName>
</protein>
<evidence type="ECO:0000313" key="2">
    <source>
        <dbReference type="EMBL" id="OMJ81370.1"/>
    </source>
</evidence>
<dbReference type="EMBL" id="MPUH01000383">
    <property type="protein sequence ID" value="OMJ81370.1"/>
    <property type="molecule type" value="Genomic_DNA"/>
</dbReference>
<evidence type="ECO:0000313" key="3">
    <source>
        <dbReference type="Proteomes" id="UP000187209"/>
    </source>
</evidence>
<sequence>MEKLPHETRQMFEKRKSVYEKAMDLGNDSKDSIKYANIWANVTYLRCKYSHDLTEKAFQIARQIENLDR</sequence>
<name>A0A1R2BX51_9CILI</name>
<organism evidence="2 3">
    <name type="scientific">Stentor coeruleus</name>
    <dbReference type="NCBI Taxonomy" id="5963"/>
    <lineage>
        <taxon>Eukaryota</taxon>
        <taxon>Sar</taxon>
        <taxon>Alveolata</taxon>
        <taxon>Ciliophora</taxon>
        <taxon>Postciliodesmatophora</taxon>
        <taxon>Heterotrichea</taxon>
        <taxon>Heterotrichida</taxon>
        <taxon>Stentoridae</taxon>
        <taxon>Stentor</taxon>
    </lineage>
</organism>
<dbReference type="InterPro" id="IPR021859">
    <property type="entry name" value="XTBD"/>
</dbReference>
<reference evidence="2 3" key="1">
    <citation type="submission" date="2016-11" db="EMBL/GenBank/DDBJ databases">
        <title>The macronuclear genome of Stentor coeruleus: a giant cell with tiny introns.</title>
        <authorList>
            <person name="Slabodnick M."/>
            <person name="Ruby J.G."/>
            <person name="Reiff S.B."/>
            <person name="Swart E.C."/>
            <person name="Gosai S."/>
            <person name="Prabakaran S."/>
            <person name="Witkowska E."/>
            <person name="Larue G.E."/>
            <person name="Fisher S."/>
            <person name="Freeman R.M."/>
            <person name="Gunawardena J."/>
            <person name="Chu W."/>
            <person name="Stover N.A."/>
            <person name="Gregory B.D."/>
            <person name="Nowacki M."/>
            <person name="Derisi J."/>
            <person name="Roy S.W."/>
            <person name="Marshall W.F."/>
            <person name="Sood P."/>
        </authorList>
    </citation>
    <scope>NUCLEOTIDE SEQUENCE [LARGE SCALE GENOMIC DNA]</scope>
    <source>
        <strain evidence="2">WM001</strain>
    </source>
</reference>
<keyword evidence="3" id="KW-1185">Reference proteome</keyword>
<gene>
    <name evidence="2" type="ORF">SteCoe_18160</name>
</gene>
<feature type="domain" description="XRN2-binding (XTBD)" evidence="1">
    <location>
        <begin position="1"/>
        <end position="69"/>
    </location>
</feature>
<dbReference type="AlphaFoldDB" id="A0A1R2BX51"/>
<dbReference type="PROSITE" id="PS51827">
    <property type="entry name" value="XTBD"/>
    <property type="match status" value="1"/>
</dbReference>